<dbReference type="Proteomes" id="UP000290289">
    <property type="component" value="Chromosome 4"/>
</dbReference>
<protein>
    <submittedName>
        <fullName evidence="2">Uncharacterized protein</fullName>
    </submittedName>
</protein>
<evidence type="ECO:0000256" key="1">
    <source>
        <dbReference type="SAM" id="Phobius"/>
    </source>
</evidence>
<keyword evidence="1" id="KW-1133">Transmembrane helix</keyword>
<evidence type="ECO:0000313" key="3">
    <source>
        <dbReference type="Proteomes" id="UP000290289"/>
    </source>
</evidence>
<keyword evidence="1" id="KW-0812">Transmembrane</keyword>
<reference evidence="2 3" key="1">
    <citation type="submission" date="2018-10" db="EMBL/GenBank/DDBJ databases">
        <title>A high-quality apple genome assembly.</title>
        <authorList>
            <person name="Hu J."/>
        </authorList>
    </citation>
    <scope>NUCLEOTIDE SEQUENCE [LARGE SCALE GENOMIC DNA]</scope>
    <source>
        <strain evidence="3">cv. HFTH1</strain>
        <tissue evidence="2">Young leaf</tissue>
    </source>
</reference>
<comment type="caution">
    <text evidence="2">The sequence shown here is derived from an EMBL/GenBank/DDBJ whole genome shotgun (WGS) entry which is preliminary data.</text>
</comment>
<keyword evidence="1" id="KW-0472">Membrane</keyword>
<name>A0A498JY89_MALDO</name>
<dbReference type="EMBL" id="RDQH01000330">
    <property type="protein sequence ID" value="RXI00850.1"/>
    <property type="molecule type" value="Genomic_DNA"/>
</dbReference>
<dbReference type="AlphaFoldDB" id="A0A498JY89"/>
<accession>A0A498JY89</accession>
<organism evidence="2 3">
    <name type="scientific">Malus domestica</name>
    <name type="common">Apple</name>
    <name type="synonym">Pyrus malus</name>
    <dbReference type="NCBI Taxonomy" id="3750"/>
    <lineage>
        <taxon>Eukaryota</taxon>
        <taxon>Viridiplantae</taxon>
        <taxon>Streptophyta</taxon>
        <taxon>Embryophyta</taxon>
        <taxon>Tracheophyta</taxon>
        <taxon>Spermatophyta</taxon>
        <taxon>Magnoliopsida</taxon>
        <taxon>eudicotyledons</taxon>
        <taxon>Gunneridae</taxon>
        <taxon>Pentapetalae</taxon>
        <taxon>rosids</taxon>
        <taxon>fabids</taxon>
        <taxon>Rosales</taxon>
        <taxon>Rosaceae</taxon>
        <taxon>Amygdaloideae</taxon>
        <taxon>Maleae</taxon>
        <taxon>Malus</taxon>
    </lineage>
</organism>
<feature type="transmembrane region" description="Helical" evidence="1">
    <location>
        <begin position="50"/>
        <end position="76"/>
    </location>
</feature>
<proteinExistence type="predicted"/>
<keyword evidence="3" id="KW-1185">Reference proteome</keyword>
<evidence type="ECO:0000313" key="2">
    <source>
        <dbReference type="EMBL" id="RXI00850.1"/>
    </source>
</evidence>
<gene>
    <name evidence="2" type="ORF">DVH24_001084</name>
</gene>
<sequence>MEEREANADATRFGFEEGDVDDVSVDDPKCDLSDGIGAVKRLMNGEGDSLVLMVGWSGLVLMVGWSGLVLMVILRFDGWRRRRWRKKGGGGVLE</sequence>